<comment type="caution">
    <text evidence="7">The sequence shown here is derived from an EMBL/GenBank/DDBJ whole genome shotgun (WGS) entry which is preliminary data.</text>
</comment>
<keyword evidence="3" id="KW-0732">Signal</keyword>
<feature type="chain" id="PRO_5045260074" evidence="3">
    <location>
        <begin position="19"/>
        <end position="782"/>
    </location>
</feature>
<feature type="domain" description="Glycoside hydrolase family 31 TIM barrel" evidence="4">
    <location>
        <begin position="238"/>
        <end position="538"/>
    </location>
</feature>
<keyword evidence="8" id="KW-1185">Reference proteome</keyword>
<dbReference type="Pfam" id="PF21365">
    <property type="entry name" value="Glyco_hydro_31_3rd"/>
    <property type="match status" value="1"/>
</dbReference>
<dbReference type="InterPro" id="IPR011013">
    <property type="entry name" value="Gal_mutarotase_sf_dom"/>
</dbReference>
<feature type="signal peptide" evidence="3">
    <location>
        <begin position="1"/>
        <end position="18"/>
    </location>
</feature>
<organism evidence="7 8">
    <name type="scientific">Rhodanobacter terrae</name>
    <dbReference type="NCBI Taxonomy" id="418647"/>
    <lineage>
        <taxon>Bacteria</taxon>
        <taxon>Pseudomonadati</taxon>
        <taxon>Pseudomonadota</taxon>
        <taxon>Gammaproteobacteria</taxon>
        <taxon>Lysobacterales</taxon>
        <taxon>Rhodanobacteraceae</taxon>
        <taxon>Rhodanobacter</taxon>
    </lineage>
</organism>
<feature type="domain" description="Glycosyl hydrolase family 31 C-terminal" evidence="6">
    <location>
        <begin position="549"/>
        <end position="636"/>
    </location>
</feature>
<dbReference type="SUPFAM" id="SSF51011">
    <property type="entry name" value="Glycosyl hydrolase domain"/>
    <property type="match status" value="1"/>
</dbReference>
<accession>A0ABW0ST54</accession>
<keyword evidence="2" id="KW-0326">Glycosidase</keyword>
<dbReference type="Gene3D" id="2.60.40.1760">
    <property type="entry name" value="glycosyl hydrolase (family 31)"/>
    <property type="match status" value="1"/>
</dbReference>
<dbReference type="Gene3D" id="2.60.40.1180">
    <property type="entry name" value="Golgi alpha-mannosidase II"/>
    <property type="match status" value="2"/>
</dbReference>
<dbReference type="Pfam" id="PF01055">
    <property type="entry name" value="Glyco_hydro_31_2nd"/>
    <property type="match status" value="1"/>
</dbReference>
<name>A0ABW0ST54_9GAMM</name>
<dbReference type="Pfam" id="PF17137">
    <property type="entry name" value="DUF5110"/>
    <property type="match status" value="1"/>
</dbReference>
<dbReference type="InterPro" id="IPR017853">
    <property type="entry name" value="GH"/>
</dbReference>
<evidence type="ECO:0000256" key="2">
    <source>
        <dbReference type="RuleBase" id="RU361185"/>
    </source>
</evidence>
<proteinExistence type="inferred from homology"/>
<evidence type="ECO:0000256" key="1">
    <source>
        <dbReference type="ARBA" id="ARBA00007806"/>
    </source>
</evidence>
<keyword evidence="2" id="KW-0378">Hydrolase</keyword>
<sequence length="782" mass="86600">MTTGFWLGLALAPIGATAATSPPQQATSMAHIRDHVMLIGQGADQLSIRFVAPGVVHVQNTRSDPADAPALVIDRDTAHPVFEQVRTDANDAGMATARASIRWDGQHRQLQIDDAQHHRLLQLDLASLQHGGLTLQHEPQDALYGIGGYNATEDAGAGLLRTGKQVADAGEQGHAGAPFVWSTAGYGVLLDSDGATFTLKPGAISVDSSARRHPDYYILVGTPREIFTALAQLSGRSPLFPKWAMGFTNSQWGIDQKELLQIADTYRAKHIPIDNFTLDFDWKAWGEDNYGEFRWNAAKFPDAPSGKLKSDLDRRGIHLTGIMKPRVHVDTVEGRYATAHDLWRPDETAAPDYFSLKLVKDIDFDKPAARAWFFNDALKRSFATGIAGWWNDEADNTPSNTQFLNMQRTLYDGQRAFSNQRVWSINRNFWLGSQRYAYGLWSGDIPTGFASMAGQRARMLSAIDVGAMQWGMDGGGFHGHPSDENYARWIEFGAFTPIFRVHGDFGQKRQPWVYGPVAEKAATDAIRLRYALIPYIYSYAWRHHTSGLGLVRPLLFDWPHDPQLRNDVDAWLFGDWLLASPVVEPGQISKDIYLPAGRWTDWFSGKAYRGGQTVRLAIDSKHWGDIPLFIRDGAIIPTQPPMDYVGEKPLTQLDVDVFPAATRTQFDYYDDDGNTYDYEKGAYFAQALSVRRQGSTVRFETGAVSGSFRPALKFYLLKIHGAAAATVRSGGTALPTFQSLDALQHGQGEGWASGHDRYGAVTYVRVMAATVRDIALTLGDNG</sequence>
<dbReference type="CDD" id="cd14752">
    <property type="entry name" value="GH31_N"/>
    <property type="match status" value="1"/>
</dbReference>
<feature type="domain" description="DUF5110" evidence="5">
    <location>
        <begin position="652"/>
        <end position="721"/>
    </location>
</feature>
<dbReference type="Proteomes" id="UP001596111">
    <property type="component" value="Unassembled WGS sequence"/>
</dbReference>
<dbReference type="CDD" id="cd06589">
    <property type="entry name" value="GH31"/>
    <property type="match status" value="1"/>
</dbReference>
<dbReference type="InterPro" id="IPR013780">
    <property type="entry name" value="Glyco_hydro_b"/>
</dbReference>
<gene>
    <name evidence="7" type="ORF">ACFPPB_03680</name>
</gene>
<comment type="similarity">
    <text evidence="1 2">Belongs to the glycosyl hydrolase 31 family.</text>
</comment>
<dbReference type="SUPFAM" id="SSF51445">
    <property type="entry name" value="(Trans)glycosidases"/>
    <property type="match status" value="1"/>
</dbReference>
<evidence type="ECO:0000259" key="4">
    <source>
        <dbReference type="Pfam" id="PF01055"/>
    </source>
</evidence>
<evidence type="ECO:0000313" key="8">
    <source>
        <dbReference type="Proteomes" id="UP001596111"/>
    </source>
</evidence>
<evidence type="ECO:0000259" key="5">
    <source>
        <dbReference type="Pfam" id="PF17137"/>
    </source>
</evidence>
<dbReference type="InterPro" id="IPR033403">
    <property type="entry name" value="DUF5110"/>
</dbReference>
<dbReference type="InterPro" id="IPR000322">
    <property type="entry name" value="Glyco_hydro_31_TIM"/>
</dbReference>
<evidence type="ECO:0000259" key="6">
    <source>
        <dbReference type="Pfam" id="PF21365"/>
    </source>
</evidence>
<dbReference type="EMBL" id="JBHSNG010000003">
    <property type="protein sequence ID" value="MFC5580212.1"/>
    <property type="molecule type" value="Genomic_DNA"/>
</dbReference>
<dbReference type="RefSeq" id="WP_377324527.1">
    <property type="nucleotide sequence ID" value="NZ_JBHSNG010000003.1"/>
</dbReference>
<dbReference type="PANTHER" id="PTHR43863:SF2">
    <property type="entry name" value="MALTASE-GLUCOAMYLASE"/>
    <property type="match status" value="1"/>
</dbReference>
<dbReference type="InterPro" id="IPR051816">
    <property type="entry name" value="Glycosyl_Hydrolase_31"/>
</dbReference>
<dbReference type="Gene3D" id="3.20.20.80">
    <property type="entry name" value="Glycosidases"/>
    <property type="match status" value="1"/>
</dbReference>
<reference evidence="8" key="1">
    <citation type="journal article" date="2019" name="Int. J. Syst. Evol. Microbiol.">
        <title>The Global Catalogue of Microorganisms (GCM) 10K type strain sequencing project: providing services to taxonomists for standard genome sequencing and annotation.</title>
        <authorList>
            <consortium name="The Broad Institute Genomics Platform"/>
            <consortium name="The Broad Institute Genome Sequencing Center for Infectious Disease"/>
            <person name="Wu L."/>
            <person name="Ma J."/>
        </authorList>
    </citation>
    <scope>NUCLEOTIDE SEQUENCE [LARGE SCALE GENOMIC DNA]</scope>
    <source>
        <strain evidence="8">CGMCC 1.13587</strain>
    </source>
</reference>
<dbReference type="InterPro" id="IPR048395">
    <property type="entry name" value="Glyco_hydro_31_C"/>
</dbReference>
<evidence type="ECO:0000256" key="3">
    <source>
        <dbReference type="SAM" id="SignalP"/>
    </source>
</evidence>
<dbReference type="SUPFAM" id="SSF74650">
    <property type="entry name" value="Galactose mutarotase-like"/>
    <property type="match status" value="1"/>
</dbReference>
<evidence type="ECO:0000313" key="7">
    <source>
        <dbReference type="EMBL" id="MFC5580212.1"/>
    </source>
</evidence>
<protein>
    <submittedName>
        <fullName evidence="7">TIM-barrel domain-containing protein</fullName>
    </submittedName>
</protein>
<dbReference type="PANTHER" id="PTHR43863">
    <property type="entry name" value="HYDROLASE, PUTATIVE (AFU_ORTHOLOGUE AFUA_1G03140)-RELATED"/>
    <property type="match status" value="1"/>
</dbReference>